<reference evidence="2" key="2">
    <citation type="submission" date="2015-01" db="EMBL/GenBank/DDBJ databases">
        <title>Evolutionary Origins and Diversification of the Mycorrhizal Mutualists.</title>
        <authorList>
            <consortium name="DOE Joint Genome Institute"/>
            <consortium name="Mycorrhizal Genomics Consortium"/>
            <person name="Kohler A."/>
            <person name="Kuo A."/>
            <person name="Nagy L.G."/>
            <person name="Floudas D."/>
            <person name="Copeland A."/>
            <person name="Barry K.W."/>
            <person name="Cichocki N."/>
            <person name="Veneault-Fourrey C."/>
            <person name="LaButti K."/>
            <person name="Lindquist E.A."/>
            <person name="Lipzen A."/>
            <person name="Lundell T."/>
            <person name="Morin E."/>
            <person name="Murat C."/>
            <person name="Riley R."/>
            <person name="Ohm R."/>
            <person name="Sun H."/>
            <person name="Tunlid A."/>
            <person name="Henrissat B."/>
            <person name="Grigoriev I.V."/>
            <person name="Hibbett D.S."/>
            <person name="Martin F."/>
        </authorList>
    </citation>
    <scope>NUCLEOTIDE SEQUENCE [LARGE SCALE GENOMIC DNA]</scope>
    <source>
        <strain evidence="2">Ve08.2h10</strain>
    </source>
</reference>
<dbReference type="AlphaFoldDB" id="A0A0D0DBC5"/>
<evidence type="ECO:0000313" key="1">
    <source>
        <dbReference type="EMBL" id="KIK81381.1"/>
    </source>
</evidence>
<reference evidence="1 2" key="1">
    <citation type="submission" date="2014-04" db="EMBL/GenBank/DDBJ databases">
        <authorList>
            <consortium name="DOE Joint Genome Institute"/>
            <person name="Kuo A."/>
            <person name="Kohler A."/>
            <person name="Jargeat P."/>
            <person name="Nagy L.G."/>
            <person name="Floudas D."/>
            <person name="Copeland A."/>
            <person name="Barry K.W."/>
            <person name="Cichocki N."/>
            <person name="Veneault-Fourrey C."/>
            <person name="LaButti K."/>
            <person name="Lindquist E.A."/>
            <person name="Lipzen A."/>
            <person name="Lundell T."/>
            <person name="Morin E."/>
            <person name="Murat C."/>
            <person name="Sun H."/>
            <person name="Tunlid A."/>
            <person name="Henrissat B."/>
            <person name="Grigoriev I.V."/>
            <person name="Hibbett D.S."/>
            <person name="Martin F."/>
            <person name="Nordberg H.P."/>
            <person name="Cantor M.N."/>
            <person name="Hua S.X."/>
        </authorList>
    </citation>
    <scope>NUCLEOTIDE SEQUENCE [LARGE SCALE GENOMIC DNA]</scope>
    <source>
        <strain evidence="1 2">Ve08.2h10</strain>
    </source>
</reference>
<feature type="non-terminal residue" evidence="1">
    <location>
        <position position="1"/>
    </location>
</feature>
<sequence length="82" mass="8983">EDDELALLEGLQDLPFLKSETHYYMGSYHFSSVGGGLGLEPEHVQALESMEQEAEPDVGVLNEVDKDPILITAFSDNEGGEE</sequence>
<protein>
    <submittedName>
        <fullName evidence="1">Uncharacterized protein</fullName>
    </submittedName>
</protein>
<keyword evidence="2" id="KW-1185">Reference proteome</keyword>
<gene>
    <name evidence="1" type="ORF">PAXRUDRAFT_101086</name>
</gene>
<proteinExistence type="predicted"/>
<organism evidence="1 2">
    <name type="scientific">Paxillus rubicundulus Ve08.2h10</name>
    <dbReference type="NCBI Taxonomy" id="930991"/>
    <lineage>
        <taxon>Eukaryota</taxon>
        <taxon>Fungi</taxon>
        <taxon>Dikarya</taxon>
        <taxon>Basidiomycota</taxon>
        <taxon>Agaricomycotina</taxon>
        <taxon>Agaricomycetes</taxon>
        <taxon>Agaricomycetidae</taxon>
        <taxon>Boletales</taxon>
        <taxon>Paxilineae</taxon>
        <taxon>Paxillaceae</taxon>
        <taxon>Paxillus</taxon>
    </lineage>
</organism>
<name>A0A0D0DBC5_9AGAM</name>
<dbReference type="EMBL" id="KN825809">
    <property type="protein sequence ID" value="KIK81381.1"/>
    <property type="molecule type" value="Genomic_DNA"/>
</dbReference>
<dbReference type="Proteomes" id="UP000054538">
    <property type="component" value="Unassembled WGS sequence"/>
</dbReference>
<dbReference type="InParanoid" id="A0A0D0DBC5"/>
<accession>A0A0D0DBC5</accession>
<dbReference type="HOGENOM" id="CLU_181699_0_0_1"/>
<feature type="non-terminal residue" evidence="1">
    <location>
        <position position="82"/>
    </location>
</feature>
<evidence type="ECO:0000313" key="2">
    <source>
        <dbReference type="Proteomes" id="UP000054538"/>
    </source>
</evidence>
<dbReference type="OrthoDB" id="2684934at2759"/>